<organism evidence="2 3">
    <name type="scientific">Saccharospirillum mangrovi</name>
    <dbReference type="NCBI Taxonomy" id="2161747"/>
    <lineage>
        <taxon>Bacteria</taxon>
        <taxon>Pseudomonadati</taxon>
        <taxon>Pseudomonadota</taxon>
        <taxon>Gammaproteobacteria</taxon>
        <taxon>Oceanospirillales</taxon>
        <taxon>Saccharospirillaceae</taxon>
        <taxon>Saccharospirillum</taxon>
    </lineage>
</organism>
<dbReference type="RefSeq" id="WP_380697083.1">
    <property type="nucleotide sequence ID" value="NZ_JBHRYR010000003.1"/>
</dbReference>
<keyword evidence="3" id="KW-1185">Reference proteome</keyword>
<proteinExistence type="predicted"/>
<evidence type="ECO:0000313" key="3">
    <source>
        <dbReference type="Proteomes" id="UP001595617"/>
    </source>
</evidence>
<name>A0ABV7ZZW9_9GAMM</name>
<dbReference type="EMBL" id="JBHRYR010000003">
    <property type="protein sequence ID" value="MFC3853690.1"/>
    <property type="molecule type" value="Genomic_DNA"/>
</dbReference>
<gene>
    <name evidence="2" type="ORF">ACFOOG_12675</name>
</gene>
<accession>A0ABV7ZZW9</accession>
<comment type="caution">
    <text evidence="2">The sequence shown here is derived from an EMBL/GenBank/DDBJ whole genome shotgun (WGS) entry which is preliminary data.</text>
</comment>
<evidence type="ECO:0000256" key="1">
    <source>
        <dbReference type="SAM" id="MobiDB-lite"/>
    </source>
</evidence>
<evidence type="ECO:0000313" key="2">
    <source>
        <dbReference type="EMBL" id="MFC3853690.1"/>
    </source>
</evidence>
<protein>
    <submittedName>
        <fullName evidence="2">Uncharacterized protein</fullName>
    </submittedName>
</protein>
<dbReference type="Proteomes" id="UP001595617">
    <property type="component" value="Unassembled WGS sequence"/>
</dbReference>
<reference evidence="3" key="1">
    <citation type="journal article" date="2019" name="Int. J. Syst. Evol. Microbiol.">
        <title>The Global Catalogue of Microorganisms (GCM) 10K type strain sequencing project: providing services to taxonomists for standard genome sequencing and annotation.</title>
        <authorList>
            <consortium name="The Broad Institute Genomics Platform"/>
            <consortium name="The Broad Institute Genome Sequencing Center for Infectious Disease"/>
            <person name="Wu L."/>
            <person name="Ma J."/>
        </authorList>
    </citation>
    <scope>NUCLEOTIDE SEQUENCE [LARGE SCALE GENOMIC DNA]</scope>
    <source>
        <strain evidence="3">IBRC 10765</strain>
    </source>
</reference>
<sequence length="130" mass="14511">MTVATFDPSAKPSQPDAQRVANWAAESWSSAADLARLDDLDKQSIQQWISLDWHAWEPVLTHLTAQQLCHFMQLMTLAESHLGGCDAGAKSAVIHAFRQHKSAFGSPDKELVRWIKANTENRFLPYGPVL</sequence>
<feature type="region of interest" description="Disordered" evidence="1">
    <location>
        <begin position="1"/>
        <end position="20"/>
    </location>
</feature>